<reference evidence="1 2" key="1">
    <citation type="submission" date="2016-07" db="EMBL/GenBank/DDBJ databases">
        <title>Genomic analysis of zinc-resistant bacterium Mucilaginibacter pedocola TBZ30.</title>
        <authorList>
            <person name="Huang J."/>
            <person name="Tang J."/>
        </authorList>
    </citation>
    <scope>NUCLEOTIDE SEQUENCE [LARGE SCALE GENOMIC DNA]</scope>
    <source>
        <strain evidence="1 2">TBZ30</strain>
    </source>
</reference>
<organism evidence="1 2">
    <name type="scientific">Mucilaginibacter pedocola</name>
    <dbReference type="NCBI Taxonomy" id="1792845"/>
    <lineage>
        <taxon>Bacteria</taxon>
        <taxon>Pseudomonadati</taxon>
        <taxon>Bacteroidota</taxon>
        <taxon>Sphingobacteriia</taxon>
        <taxon>Sphingobacteriales</taxon>
        <taxon>Sphingobacteriaceae</taxon>
        <taxon>Mucilaginibacter</taxon>
    </lineage>
</organism>
<dbReference type="InterPro" id="IPR046167">
    <property type="entry name" value="DUF6169"/>
</dbReference>
<dbReference type="Proteomes" id="UP000189739">
    <property type="component" value="Unassembled WGS sequence"/>
</dbReference>
<gene>
    <name evidence="1" type="ORF">BC343_15180</name>
</gene>
<dbReference type="Pfam" id="PF19666">
    <property type="entry name" value="DUF6169"/>
    <property type="match status" value="1"/>
</dbReference>
<dbReference type="RefSeq" id="WP_078350733.1">
    <property type="nucleotide sequence ID" value="NZ_MBTF01000036.1"/>
</dbReference>
<comment type="caution">
    <text evidence="1">The sequence shown here is derived from an EMBL/GenBank/DDBJ whole genome shotgun (WGS) entry which is preliminary data.</text>
</comment>
<name>A0A1S9P9D2_9SPHI</name>
<evidence type="ECO:0000313" key="1">
    <source>
        <dbReference type="EMBL" id="OOQ57437.1"/>
    </source>
</evidence>
<accession>A0A1S9P9D2</accession>
<proteinExistence type="predicted"/>
<sequence>MISYQLGEINAFSLSLYPDTEPSHVDHWIKNTVIKVIGDILEKDSNVIFYICDSEDNRHDKRHLVFEYWYQKSAEVYAYVSKFNYAAVSENGYPINASVLYNNQNPLGDLIIESFKSELDNF</sequence>
<protein>
    <submittedName>
        <fullName evidence="1">Uncharacterized protein</fullName>
    </submittedName>
</protein>
<dbReference type="EMBL" id="MBTF01000036">
    <property type="protein sequence ID" value="OOQ57437.1"/>
    <property type="molecule type" value="Genomic_DNA"/>
</dbReference>
<evidence type="ECO:0000313" key="2">
    <source>
        <dbReference type="Proteomes" id="UP000189739"/>
    </source>
</evidence>
<dbReference type="AlphaFoldDB" id="A0A1S9P9D2"/>
<keyword evidence="2" id="KW-1185">Reference proteome</keyword>